<dbReference type="EMBL" id="NQXA01000002">
    <property type="protein sequence ID" value="PHQ30592.1"/>
    <property type="molecule type" value="Genomic_DNA"/>
</dbReference>
<proteinExistence type="predicted"/>
<comment type="caution">
    <text evidence="2">The sequence shown here is derived from an EMBL/GenBank/DDBJ whole genome shotgun (WGS) entry which is preliminary data.</text>
</comment>
<organism evidence="2 3">
    <name type="scientific">Leeuwenhoekiella nanhaiensis</name>
    <dbReference type="NCBI Taxonomy" id="1655491"/>
    <lineage>
        <taxon>Bacteria</taxon>
        <taxon>Pseudomonadati</taxon>
        <taxon>Bacteroidota</taxon>
        <taxon>Flavobacteriia</taxon>
        <taxon>Flavobacteriales</taxon>
        <taxon>Flavobacteriaceae</taxon>
        <taxon>Leeuwenhoekiella</taxon>
    </lineage>
</organism>
<dbReference type="AlphaFoldDB" id="A0A2G1VV02"/>
<keyword evidence="3" id="KW-1185">Reference proteome</keyword>
<feature type="coiled-coil region" evidence="1">
    <location>
        <begin position="495"/>
        <end position="553"/>
    </location>
</feature>
<sequence length="792" mass="91615">MEELQDFPLQVQLSLTKVFEMLKKRMKQSQNPITREYMKSILDYAEGYPELAEGIKDFDNLQEYDEPLSTLLDNLFPAALTKNEIKAATIPFQNKIFNPTRRFATILEEAGPDFELKIRDLDTEFYYILGCVIILNSYYGYEVDISRPLYYEIPDKNGIIRSYRAAMNADFTFCEPTDKAIEITTEIADKLIANGYDYDLWKEYFPPQSWILKGITILNLTDVTVDDSISDLKSTLLSKKTLNENTSQQFQEIFSAIFNIADLRVGFTEFDKSNDLFTQISDETMLTSFILNKDARNDCRKSMCDSAYNALIKDKSYFIIPDVEEYARKNKHNILAENLLTQGAKSCILAPIAKGNELLAVLELVSETRNKLHSLNATKLDDVMPFIVSTVERKRNDLENRIKAVIQSECTSIHPSVLWIFEEEAKRFIKNQDAGKFAAFKDIAFEDVYPLYGQIDIVGSSDERNSAIQKDILIQLKMVDTILELALKAQPMPIYEQVKFRIEEFTNEIKDQLNANSESEVFALLKEEVNPLLNHLNTKIPELKKAIDNYKTAINKDTGLIYENRKHYDETVQLINQNLATFIDRKQQEAQEIFPHYFERYKTDGVDHNIYIGASMTPTSAFNEVYLYNLRLWQLSTMCEMENHFYHKQEGAELQLDAASLILVFSTTLSIRYRMDEKKFDVDGTYNARYEIIKKRIDKACIKGSDERVTQKGKIAIIYSQDADAEEYTRYINYLQRKKYLGQEVEYVELEDVQGVVGLKAIRVNVLYTSKLPRSKENQTITYDDLMEVLDS</sequence>
<keyword evidence="1" id="KW-0175">Coiled coil</keyword>
<gene>
    <name evidence="2" type="ORF">CJ305_06445</name>
</gene>
<reference evidence="2 3" key="1">
    <citation type="submission" date="2017-08" db="EMBL/GenBank/DDBJ databases">
        <title>The whole genome shortgun sequences of strain Leeuwenhoekiella nanhaiensis G18 from the South China Sea.</title>
        <authorList>
            <person name="Liu Q."/>
        </authorList>
    </citation>
    <scope>NUCLEOTIDE SEQUENCE [LARGE SCALE GENOMIC DNA]</scope>
    <source>
        <strain evidence="2 3">G18</strain>
    </source>
</reference>
<dbReference type="RefSeq" id="WP_099645422.1">
    <property type="nucleotide sequence ID" value="NZ_KZ319288.1"/>
</dbReference>
<name>A0A2G1VV02_9FLAO</name>
<evidence type="ECO:0000313" key="2">
    <source>
        <dbReference type="EMBL" id="PHQ30592.1"/>
    </source>
</evidence>
<evidence type="ECO:0000256" key="1">
    <source>
        <dbReference type="SAM" id="Coils"/>
    </source>
</evidence>
<accession>A0A2G1VV02</accession>
<dbReference type="Proteomes" id="UP000229433">
    <property type="component" value="Unassembled WGS sequence"/>
</dbReference>
<protein>
    <submittedName>
        <fullName evidence="2">GAF domain-containing protein</fullName>
    </submittedName>
</protein>
<evidence type="ECO:0000313" key="3">
    <source>
        <dbReference type="Proteomes" id="UP000229433"/>
    </source>
</evidence>
<dbReference type="OrthoDB" id="627374at2"/>